<dbReference type="Gene3D" id="1.10.4040.10">
    <property type="entry name" value="Penicillinase repressor domain"/>
    <property type="match status" value="1"/>
</dbReference>
<evidence type="ECO:0000256" key="4">
    <source>
        <dbReference type="ARBA" id="ARBA00023163"/>
    </source>
</evidence>
<keyword evidence="4" id="KW-0804">Transcription</keyword>
<dbReference type="EMBL" id="CP002345">
    <property type="protein sequence ID" value="ADQ80335.1"/>
    <property type="molecule type" value="Genomic_DNA"/>
</dbReference>
<dbReference type="HOGENOM" id="CLU_119090_4_0_10"/>
<sequence>MEIKELTKVELQLMNVLWDKQQGFVNDILAELPEPKPAYNTVSTFMRILVTKGFVGYKSFGKSHQYYPLISREVYMENFMTGVKNTFFSGSLRSMISFFAQKEKLSNKEIESIIKILNENKNDIP</sequence>
<dbReference type="InterPro" id="IPR036390">
    <property type="entry name" value="WH_DNA-bd_sf"/>
</dbReference>
<dbReference type="AlphaFoldDB" id="E4T6J1"/>
<evidence type="ECO:0000313" key="5">
    <source>
        <dbReference type="EMBL" id="ADQ80335.1"/>
    </source>
</evidence>
<dbReference type="GO" id="GO:0045892">
    <property type="term" value="P:negative regulation of DNA-templated transcription"/>
    <property type="evidence" value="ECO:0007669"/>
    <property type="project" value="InterPro"/>
</dbReference>
<comment type="similarity">
    <text evidence="1">Belongs to the BlaI transcriptional regulatory family.</text>
</comment>
<gene>
    <name evidence="5" type="ordered locus">Palpr_2199</name>
</gene>
<dbReference type="STRING" id="694427.Palpr_2199"/>
<keyword evidence="3" id="KW-0238">DNA-binding</keyword>
<protein>
    <submittedName>
        <fullName evidence="5">Transcriptional repressor, CopY family</fullName>
    </submittedName>
</protein>
<organism evidence="5 6">
    <name type="scientific">Paludibacter propionicigenes (strain DSM 17365 / JCM 13257 / WB4)</name>
    <dbReference type="NCBI Taxonomy" id="694427"/>
    <lineage>
        <taxon>Bacteria</taxon>
        <taxon>Pseudomonadati</taxon>
        <taxon>Bacteroidota</taxon>
        <taxon>Bacteroidia</taxon>
        <taxon>Bacteroidales</taxon>
        <taxon>Paludibacteraceae</taxon>
        <taxon>Paludibacter</taxon>
    </lineage>
</organism>
<reference key="1">
    <citation type="submission" date="2010-11" db="EMBL/GenBank/DDBJ databases">
        <title>The complete genome of Paludibacter propionicigenes DSM 17365.</title>
        <authorList>
            <consortium name="US DOE Joint Genome Institute (JGI-PGF)"/>
            <person name="Lucas S."/>
            <person name="Copeland A."/>
            <person name="Lapidus A."/>
            <person name="Bruce D."/>
            <person name="Goodwin L."/>
            <person name="Pitluck S."/>
            <person name="Kyrpides N."/>
            <person name="Mavromatis K."/>
            <person name="Ivanova N."/>
            <person name="Munk A.C."/>
            <person name="Brettin T."/>
            <person name="Detter J.C."/>
            <person name="Han C."/>
            <person name="Tapia R."/>
            <person name="Land M."/>
            <person name="Hauser L."/>
            <person name="Markowitz V."/>
            <person name="Cheng J.-F."/>
            <person name="Hugenholtz P."/>
            <person name="Woyke T."/>
            <person name="Wu D."/>
            <person name="Gronow S."/>
            <person name="Wellnitz S."/>
            <person name="Brambilla E."/>
            <person name="Klenk H.-P."/>
            <person name="Eisen J.A."/>
        </authorList>
    </citation>
    <scope>NUCLEOTIDE SEQUENCE</scope>
    <source>
        <strain>WB4</strain>
    </source>
</reference>
<keyword evidence="6" id="KW-1185">Reference proteome</keyword>
<dbReference type="Gene3D" id="1.10.10.10">
    <property type="entry name" value="Winged helix-like DNA-binding domain superfamily/Winged helix DNA-binding domain"/>
    <property type="match status" value="1"/>
</dbReference>
<proteinExistence type="inferred from homology"/>
<dbReference type="InterPro" id="IPR036388">
    <property type="entry name" value="WH-like_DNA-bd_sf"/>
</dbReference>
<dbReference type="InterPro" id="IPR005650">
    <property type="entry name" value="BlaI_family"/>
</dbReference>
<dbReference type="KEGG" id="ppn:Palpr_2199"/>
<accession>E4T6J1</accession>
<dbReference type="eggNOG" id="COG3682">
    <property type="taxonomic scope" value="Bacteria"/>
</dbReference>
<evidence type="ECO:0000256" key="2">
    <source>
        <dbReference type="ARBA" id="ARBA00023015"/>
    </source>
</evidence>
<evidence type="ECO:0000256" key="1">
    <source>
        <dbReference type="ARBA" id="ARBA00011046"/>
    </source>
</evidence>
<dbReference type="SUPFAM" id="SSF46785">
    <property type="entry name" value="Winged helix' DNA-binding domain"/>
    <property type="match status" value="1"/>
</dbReference>
<keyword evidence="2" id="KW-0805">Transcription regulation</keyword>
<evidence type="ECO:0000313" key="6">
    <source>
        <dbReference type="Proteomes" id="UP000008718"/>
    </source>
</evidence>
<evidence type="ECO:0000256" key="3">
    <source>
        <dbReference type="ARBA" id="ARBA00023125"/>
    </source>
</evidence>
<name>E4T6J1_PALPW</name>
<dbReference type="GO" id="GO:0003677">
    <property type="term" value="F:DNA binding"/>
    <property type="evidence" value="ECO:0007669"/>
    <property type="project" value="UniProtKB-KW"/>
</dbReference>
<dbReference type="OrthoDB" id="1098508at2"/>
<dbReference type="PIRSF" id="PIRSF019455">
    <property type="entry name" value="CopR_AtkY"/>
    <property type="match status" value="1"/>
</dbReference>
<dbReference type="Proteomes" id="UP000008718">
    <property type="component" value="Chromosome"/>
</dbReference>
<reference evidence="5 6" key="2">
    <citation type="journal article" date="2011" name="Stand. Genomic Sci.">
        <title>Complete genome sequence of Paludibacter propionicigenes type strain (WB4).</title>
        <authorList>
            <person name="Gronow S."/>
            <person name="Munk C."/>
            <person name="Lapidus A."/>
            <person name="Nolan M."/>
            <person name="Lucas S."/>
            <person name="Hammon N."/>
            <person name="Deshpande S."/>
            <person name="Cheng J.F."/>
            <person name="Tapia R."/>
            <person name="Han C."/>
            <person name="Goodwin L."/>
            <person name="Pitluck S."/>
            <person name="Liolios K."/>
            <person name="Ivanova N."/>
            <person name="Mavromatis K."/>
            <person name="Mikhailova N."/>
            <person name="Pati A."/>
            <person name="Chen A."/>
            <person name="Palaniappan K."/>
            <person name="Land M."/>
            <person name="Hauser L."/>
            <person name="Chang Y.J."/>
            <person name="Jeffries C.D."/>
            <person name="Brambilla E."/>
            <person name="Rohde M."/>
            <person name="Goker M."/>
            <person name="Detter J.C."/>
            <person name="Woyke T."/>
            <person name="Bristow J."/>
            <person name="Eisen J.A."/>
            <person name="Markowitz V."/>
            <person name="Hugenholtz P."/>
            <person name="Kyrpides N.C."/>
            <person name="Klenk H.P."/>
        </authorList>
    </citation>
    <scope>NUCLEOTIDE SEQUENCE [LARGE SCALE GENOMIC DNA]</scope>
    <source>
        <strain evidence="6">DSM 17365 / JCM 13257 / WB4</strain>
    </source>
</reference>
<dbReference type="Pfam" id="PF03965">
    <property type="entry name" value="Penicillinase_R"/>
    <property type="match status" value="1"/>
</dbReference>